<organism evidence="1">
    <name type="scientific">marine metagenome</name>
    <dbReference type="NCBI Taxonomy" id="408172"/>
    <lineage>
        <taxon>unclassified sequences</taxon>
        <taxon>metagenomes</taxon>
        <taxon>ecological metagenomes</taxon>
    </lineage>
</organism>
<protein>
    <submittedName>
        <fullName evidence="1">Uncharacterized protein</fullName>
    </submittedName>
</protein>
<reference evidence="1" key="1">
    <citation type="submission" date="2018-05" db="EMBL/GenBank/DDBJ databases">
        <authorList>
            <person name="Lanie J.A."/>
            <person name="Ng W.-L."/>
            <person name="Kazmierczak K.M."/>
            <person name="Andrzejewski T.M."/>
            <person name="Davidsen T.M."/>
            <person name="Wayne K.J."/>
            <person name="Tettelin H."/>
            <person name="Glass J.I."/>
            <person name="Rusch D."/>
            <person name="Podicherti R."/>
            <person name="Tsui H.-C.T."/>
            <person name="Winkler M.E."/>
        </authorList>
    </citation>
    <scope>NUCLEOTIDE SEQUENCE</scope>
</reference>
<proteinExistence type="predicted"/>
<evidence type="ECO:0000313" key="1">
    <source>
        <dbReference type="EMBL" id="SVD16249.1"/>
    </source>
</evidence>
<feature type="non-terminal residue" evidence="1">
    <location>
        <position position="1"/>
    </location>
</feature>
<gene>
    <name evidence="1" type="ORF">METZ01_LOCUS369103</name>
</gene>
<feature type="non-terminal residue" evidence="1">
    <location>
        <position position="27"/>
    </location>
</feature>
<sequence length="27" mass="3234">MTIDSPLTHRVHECNPMQQTVFHWVLL</sequence>
<accession>A0A382T259</accession>
<dbReference type="AlphaFoldDB" id="A0A382T259"/>
<name>A0A382T259_9ZZZZ</name>
<dbReference type="EMBL" id="UINC01133362">
    <property type="protein sequence ID" value="SVD16249.1"/>
    <property type="molecule type" value="Genomic_DNA"/>
</dbReference>